<organism evidence="1 2">
    <name type="scientific">Linum trigynum</name>
    <dbReference type="NCBI Taxonomy" id="586398"/>
    <lineage>
        <taxon>Eukaryota</taxon>
        <taxon>Viridiplantae</taxon>
        <taxon>Streptophyta</taxon>
        <taxon>Embryophyta</taxon>
        <taxon>Tracheophyta</taxon>
        <taxon>Spermatophyta</taxon>
        <taxon>Magnoliopsida</taxon>
        <taxon>eudicotyledons</taxon>
        <taxon>Gunneridae</taxon>
        <taxon>Pentapetalae</taxon>
        <taxon>rosids</taxon>
        <taxon>fabids</taxon>
        <taxon>Malpighiales</taxon>
        <taxon>Linaceae</taxon>
        <taxon>Linum</taxon>
    </lineage>
</organism>
<evidence type="ECO:0000313" key="1">
    <source>
        <dbReference type="EMBL" id="CAL1386578.1"/>
    </source>
</evidence>
<evidence type="ECO:0000313" key="2">
    <source>
        <dbReference type="Proteomes" id="UP001497516"/>
    </source>
</evidence>
<reference evidence="1 2" key="1">
    <citation type="submission" date="2024-04" db="EMBL/GenBank/DDBJ databases">
        <authorList>
            <person name="Fracassetti M."/>
        </authorList>
    </citation>
    <scope>NUCLEOTIDE SEQUENCE [LARGE SCALE GENOMIC DNA]</scope>
</reference>
<keyword evidence="2" id="KW-1185">Reference proteome</keyword>
<gene>
    <name evidence="1" type="ORF">LTRI10_LOCUS27615</name>
</gene>
<protein>
    <submittedName>
        <fullName evidence="1">Uncharacterized protein</fullName>
    </submittedName>
</protein>
<sequence length="116" mass="13017">MRLVGILPGMEEMDKLRDAPAQWSIRLLAIESEMTWLEKKLKGDKSVQTANLILMACTLKTGNSSMALIQEHGKLALDSREADGFLKKMQQRLGNYKMAYEDGMAKKNNEASLKTV</sequence>
<accession>A0AAV2ELP0</accession>
<proteinExistence type="predicted"/>
<dbReference type="AlphaFoldDB" id="A0AAV2ELP0"/>
<name>A0AAV2ELP0_9ROSI</name>
<dbReference type="EMBL" id="OZ034818">
    <property type="protein sequence ID" value="CAL1386578.1"/>
    <property type="molecule type" value="Genomic_DNA"/>
</dbReference>
<dbReference type="Proteomes" id="UP001497516">
    <property type="component" value="Chromosome 5"/>
</dbReference>